<proteinExistence type="predicted"/>
<dbReference type="EMBL" id="OZ075138">
    <property type="protein sequence ID" value="CAL5009742.1"/>
    <property type="molecule type" value="Genomic_DNA"/>
</dbReference>
<feature type="transmembrane region" description="Helical" evidence="1">
    <location>
        <begin position="445"/>
        <end position="464"/>
    </location>
</feature>
<keyword evidence="1" id="KW-1133">Transmembrane helix</keyword>
<dbReference type="InterPro" id="IPR004158">
    <property type="entry name" value="DUF247_pln"/>
</dbReference>
<dbReference type="Pfam" id="PF03140">
    <property type="entry name" value="DUF247"/>
    <property type="match status" value="1"/>
</dbReference>
<protein>
    <submittedName>
        <fullName evidence="2">Uncharacterized protein</fullName>
    </submittedName>
</protein>
<accession>A0ABC9C090</accession>
<reference evidence="2" key="1">
    <citation type="submission" date="2024-10" db="EMBL/GenBank/DDBJ databases">
        <authorList>
            <person name="Ryan C."/>
        </authorList>
    </citation>
    <scope>NUCLEOTIDE SEQUENCE [LARGE SCALE GENOMIC DNA]</scope>
</reference>
<gene>
    <name evidence="2" type="ORF">URODEC1_LOCUS69647</name>
</gene>
<dbReference type="AlphaFoldDB" id="A0ABC9C090"/>
<evidence type="ECO:0000313" key="3">
    <source>
        <dbReference type="Proteomes" id="UP001497457"/>
    </source>
</evidence>
<dbReference type="PANTHER" id="PTHR31549:SF244">
    <property type="entry name" value="OS08G0121500 PROTEIN"/>
    <property type="match status" value="1"/>
</dbReference>
<dbReference type="Proteomes" id="UP001497457">
    <property type="component" value="Chromosome 28b"/>
</dbReference>
<dbReference type="PANTHER" id="PTHR31549">
    <property type="entry name" value="PROTEIN, PUTATIVE (DUF247)-RELATED-RELATED"/>
    <property type="match status" value="1"/>
</dbReference>
<evidence type="ECO:0000256" key="1">
    <source>
        <dbReference type="SAM" id="Phobius"/>
    </source>
</evidence>
<organism evidence="2 3">
    <name type="scientific">Urochloa decumbens</name>
    <dbReference type="NCBI Taxonomy" id="240449"/>
    <lineage>
        <taxon>Eukaryota</taxon>
        <taxon>Viridiplantae</taxon>
        <taxon>Streptophyta</taxon>
        <taxon>Embryophyta</taxon>
        <taxon>Tracheophyta</taxon>
        <taxon>Spermatophyta</taxon>
        <taxon>Magnoliopsida</taxon>
        <taxon>Liliopsida</taxon>
        <taxon>Poales</taxon>
        <taxon>Poaceae</taxon>
        <taxon>PACMAD clade</taxon>
        <taxon>Panicoideae</taxon>
        <taxon>Panicodae</taxon>
        <taxon>Paniceae</taxon>
        <taxon>Melinidinae</taxon>
        <taxon>Urochloa</taxon>
    </lineage>
</organism>
<keyword evidence="3" id="KW-1185">Reference proteome</keyword>
<keyword evidence="1" id="KW-0472">Membrane</keyword>
<name>A0ABC9C090_9POAL</name>
<sequence length="476" mass="53681">MDARNNSLLPGEARSIPIVAAVAQEEAAALRESLHSAAETLETRISITRTRIHRFPHRLRGIVGADSCHVVPSVVAIGPYHHGRPHLQEMEEVKRAAAHRLCSQSGRPVEEAYEKILSVAGDARRCYDGLFVAGLGDAEFATMMFVDACFLVWYVAVGPLDEYDRLFAGPALSSVSNIEKDIFMLENQIPWLVVQAIMEITKKNNVGFLISCSRPWKIRPRKEEEKKRWMAQWCPTTTGDDHGRRSDHDNDDSIIQSYTPPHLLGLLRFCLICRMPPEKSERRPTNFIITAFGLPQAGIKLAASTVRWFADMNCTKKPVIFGELSLSPLYLTDVTTSWLVNMAALESVEASTVERFKDGYVISSYLSMLATLMEQEEDVQALRRSGVVMARKFTNTETLAFFKGLGKHIRLGINYVNTLAEIERYMHQRPLRIAVHKFVYNNYRYIIAVMSIISVLVGIFKALYSLNKPCIDDITN</sequence>
<keyword evidence="1" id="KW-0812">Transmembrane</keyword>
<evidence type="ECO:0000313" key="2">
    <source>
        <dbReference type="EMBL" id="CAL5009742.1"/>
    </source>
</evidence>